<feature type="transmembrane region" description="Helical" evidence="8">
    <location>
        <begin position="196"/>
        <end position="214"/>
    </location>
</feature>
<dbReference type="PANTHER" id="PTHR16950">
    <property type="entry name" value="ZINC TRANSPORTER SLC39A7 HISTIDINE-RICH MEMBRANE PROTEIN KE4"/>
    <property type="match status" value="1"/>
</dbReference>
<dbReference type="PROSITE" id="PS51257">
    <property type="entry name" value="PROKAR_LIPOPROTEIN"/>
    <property type="match status" value="1"/>
</dbReference>
<dbReference type="Proteomes" id="UP000215902">
    <property type="component" value="Unassembled WGS sequence"/>
</dbReference>
<feature type="compositionally biased region" description="Basic residues" evidence="7">
    <location>
        <begin position="41"/>
        <end position="79"/>
    </location>
</feature>
<name>A0A267E8M2_9PLAT</name>
<comment type="similarity">
    <text evidence="6">Belongs to the ZIP transporter (TC 2.A.5) family. KE4/Catsup subfamily.</text>
</comment>
<evidence type="ECO:0000313" key="10">
    <source>
        <dbReference type="EMBL" id="PAA57042.1"/>
    </source>
</evidence>
<evidence type="ECO:0000256" key="4">
    <source>
        <dbReference type="ARBA" id="ARBA00022989"/>
    </source>
</evidence>
<dbReference type="EMBL" id="NIVC01002541">
    <property type="protein sequence ID" value="PAA57042.1"/>
    <property type="molecule type" value="Genomic_DNA"/>
</dbReference>
<dbReference type="PANTHER" id="PTHR16950:SF25">
    <property type="entry name" value="ZINC TRANSPORTER SLC39A7"/>
    <property type="match status" value="1"/>
</dbReference>
<organism evidence="10 11">
    <name type="scientific">Macrostomum lignano</name>
    <dbReference type="NCBI Taxonomy" id="282301"/>
    <lineage>
        <taxon>Eukaryota</taxon>
        <taxon>Metazoa</taxon>
        <taxon>Spiralia</taxon>
        <taxon>Lophotrochozoa</taxon>
        <taxon>Platyhelminthes</taxon>
        <taxon>Rhabditophora</taxon>
        <taxon>Macrostomorpha</taxon>
        <taxon>Macrostomida</taxon>
        <taxon>Macrostomidae</taxon>
        <taxon>Macrostomum</taxon>
    </lineage>
</organism>
<comment type="caution">
    <text evidence="10">The sequence shown here is derived from an EMBL/GenBank/DDBJ whole genome shotgun (WGS) entry which is preliminary data.</text>
</comment>
<feature type="region of interest" description="Disordered" evidence="7">
    <location>
        <begin position="167"/>
        <end position="195"/>
    </location>
</feature>
<reference evidence="10 11" key="1">
    <citation type="submission" date="2017-06" db="EMBL/GenBank/DDBJ databases">
        <title>A platform for efficient transgenesis in Macrostomum lignano, a flatworm model organism for stem cell research.</title>
        <authorList>
            <person name="Berezikov E."/>
        </authorList>
    </citation>
    <scope>NUCLEOTIDE SEQUENCE [LARGE SCALE GENOMIC DNA]</scope>
    <source>
        <strain evidence="10">DV1</strain>
        <tissue evidence="10">Whole organism</tissue>
    </source>
</reference>
<dbReference type="OrthoDB" id="200954at2759"/>
<keyword evidence="9" id="KW-0732">Signal</keyword>
<feature type="transmembrane region" description="Helical" evidence="8">
    <location>
        <begin position="106"/>
        <end position="128"/>
    </location>
</feature>
<feature type="region of interest" description="Disordered" evidence="7">
    <location>
        <begin position="221"/>
        <end position="288"/>
    </location>
</feature>
<gene>
    <name evidence="10" type="ORF">BOX15_Mlig009307g1</name>
</gene>
<keyword evidence="4 8" id="KW-1133">Transmembrane helix</keyword>
<feature type="transmembrane region" description="Helical" evidence="8">
    <location>
        <begin position="361"/>
        <end position="381"/>
    </location>
</feature>
<evidence type="ECO:0000256" key="6">
    <source>
        <dbReference type="ARBA" id="ARBA00038485"/>
    </source>
</evidence>
<feature type="region of interest" description="Disordered" evidence="7">
    <location>
        <begin position="33"/>
        <end position="91"/>
    </location>
</feature>
<comment type="subcellular location">
    <subcellularLocation>
        <location evidence="1">Membrane</location>
        <topology evidence="1">Multi-pass membrane protein</topology>
    </subcellularLocation>
</comment>
<sequence length="438" mass="46611">MTRIWFCSLFSMLILSCLLLTIVRCHDFEDDHDHDHDHSHGGHGHSHGGHGHSHGGHGHSHGGHGHSHGGHGHSHGGHSHSHDGDSPKSSVDWDKAEPIRLAGWQLWFQALSSTLLISLVPYAILYLIRVENTDQHKPLLHLLLSFASGGLLGDAFLHLIPHAIDPHEPSADGDSHTHSHSHSHGDAGGHGHSHSHHMQVGLWVVAGIMAFLLAEKAMRTAGHGHSHSHPAVAEDDGQDSKPPTKAAAAQHKKDDGDSAVVSKKQQQDAKKQTKKADEPAPAEPPQQQQEVKLAGYLNLLADCMHNFTDGLAIGASFALGRSVGLVTTATILFHEVPHEIGDYAILLQSGVPVWKARALQLLTAAGAIAGTVVALACGGANPAYTAWILPFTAGGFVYIALVTVVPELLQPSSLGQTIKELLAFVLGVGLMVLVGIYE</sequence>
<dbReference type="STRING" id="282301.A0A267E8M2"/>
<keyword evidence="2" id="KW-0813">Transport</keyword>
<dbReference type="GO" id="GO:0005385">
    <property type="term" value="F:zinc ion transmembrane transporter activity"/>
    <property type="evidence" value="ECO:0007669"/>
    <property type="project" value="TreeGrafter"/>
</dbReference>
<dbReference type="Pfam" id="PF02535">
    <property type="entry name" value="Zip"/>
    <property type="match status" value="1"/>
</dbReference>
<feature type="transmembrane region" description="Helical" evidence="8">
    <location>
        <begin position="421"/>
        <end position="437"/>
    </location>
</feature>
<proteinExistence type="inferred from homology"/>
<evidence type="ECO:0000256" key="5">
    <source>
        <dbReference type="ARBA" id="ARBA00023136"/>
    </source>
</evidence>
<feature type="compositionally biased region" description="Basic and acidic residues" evidence="7">
    <location>
        <begin position="167"/>
        <end position="189"/>
    </location>
</feature>
<keyword evidence="11" id="KW-1185">Reference proteome</keyword>
<dbReference type="AlphaFoldDB" id="A0A267E8M2"/>
<feature type="transmembrane region" description="Helical" evidence="8">
    <location>
        <begin position="140"/>
        <end position="160"/>
    </location>
</feature>
<evidence type="ECO:0000256" key="9">
    <source>
        <dbReference type="SAM" id="SignalP"/>
    </source>
</evidence>
<dbReference type="InterPro" id="IPR003689">
    <property type="entry name" value="ZIP"/>
</dbReference>
<accession>A0A267E8M2</accession>
<evidence type="ECO:0000256" key="1">
    <source>
        <dbReference type="ARBA" id="ARBA00004141"/>
    </source>
</evidence>
<evidence type="ECO:0000256" key="3">
    <source>
        <dbReference type="ARBA" id="ARBA00022692"/>
    </source>
</evidence>
<dbReference type="GO" id="GO:0006882">
    <property type="term" value="P:intracellular zinc ion homeostasis"/>
    <property type="evidence" value="ECO:0007669"/>
    <property type="project" value="TreeGrafter"/>
</dbReference>
<evidence type="ECO:0000256" key="2">
    <source>
        <dbReference type="ARBA" id="ARBA00022448"/>
    </source>
</evidence>
<keyword evidence="5 8" id="KW-0472">Membrane</keyword>
<feature type="transmembrane region" description="Helical" evidence="8">
    <location>
        <begin position="387"/>
        <end position="409"/>
    </location>
</feature>
<evidence type="ECO:0000256" key="7">
    <source>
        <dbReference type="SAM" id="MobiDB-lite"/>
    </source>
</evidence>
<protein>
    <submittedName>
        <fullName evidence="10">Uncharacterized protein</fullName>
    </submittedName>
</protein>
<evidence type="ECO:0000256" key="8">
    <source>
        <dbReference type="SAM" id="Phobius"/>
    </source>
</evidence>
<feature type="chain" id="PRO_5013238451" evidence="9">
    <location>
        <begin position="26"/>
        <end position="438"/>
    </location>
</feature>
<feature type="signal peptide" evidence="9">
    <location>
        <begin position="1"/>
        <end position="25"/>
    </location>
</feature>
<dbReference type="GO" id="GO:0016020">
    <property type="term" value="C:membrane"/>
    <property type="evidence" value="ECO:0007669"/>
    <property type="project" value="UniProtKB-SubCell"/>
</dbReference>
<feature type="compositionally biased region" description="Basic and acidic residues" evidence="7">
    <location>
        <begin position="265"/>
        <end position="278"/>
    </location>
</feature>
<feature type="compositionally biased region" description="Basic and acidic residues" evidence="7">
    <location>
        <begin position="80"/>
        <end position="91"/>
    </location>
</feature>
<keyword evidence="3 8" id="KW-0812">Transmembrane</keyword>
<evidence type="ECO:0000313" key="11">
    <source>
        <dbReference type="Proteomes" id="UP000215902"/>
    </source>
</evidence>